<dbReference type="AlphaFoldDB" id="A0A507ZYQ3"/>
<proteinExistence type="predicted"/>
<protein>
    <submittedName>
        <fullName evidence="1">Uncharacterized protein</fullName>
    </submittedName>
</protein>
<dbReference type="Proteomes" id="UP000319010">
    <property type="component" value="Unassembled WGS sequence"/>
</dbReference>
<organism evidence="1 2">
    <name type="scientific">Actinomyces johnsonii</name>
    <dbReference type="NCBI Taxonomy" id="544581"/>
    <lineage>
        <taxon>Bacteria</taxon>
        <taxon>Bacillati</taxon>
        <taxon>Actinomycetota</taxon>
        <taxon>Actinomycetes</taxon>
        <taxon>Actinomycetales</taxon>
        <taxon>Actinomycetaceae</taxon>
        <taxon>Actinomyces</taxon>
    </lineage>
</organism>
<sequence>MSSPDVLTRTYTAIVHPRDAERRLERQVRTVSRGAAACVPLLTRAVAHRASGPEWIGAWRTAVGEDAPRLASLITASWVGVEINPPLSACLPGGSRQAEEIVSTNLRHLGLDEDEISRFVSDQVVTRSPVLTDGAVWVSYLPDDLSSGETVGWEKLDERLTGLPSRAPSGALSIPCANVMSRGMGQGDKTDPVAVAHRAGALLEALEDTGLTTLGDLAGRLLPDPEPGLSTGKALELWLSQGLSGRAPAPVLLLRSGTSDTSLDEAGREGGCSLRRALTTKTRQWSTTWNKRAAEVRAANDGALVAGTRIGRAVCAATSMPYSSGPYTDVLINAAQGLASHRQRLHARSRQWARAASELSRAEAAADSAILAALDAAAADGGCEITPYGPVLSHQRRQELAALVADLLENGSHECTAPRSTGRGSTRNWLECWLIDHSRLWESDGGTGLGLALGVHAARTHLAGLGIPVFERPDPVSNPVTPTYSRGRWRGRVRPDGTVTMTVTDDDSRTGYTTIALGWSSRRITRALDLSLRKEPRTGGASPQVDTTSLIEAESGAVETIPTTSLRAAAFTIAPENRGQRTSWRMRLLIGRPPSPATGPADGEDITVMGVALSTRKDATWTTWHTLPGVRASEGIDVLPKDPGGGVPRPARRISAAGCGPVEFAHPVHEGTIRLGDPQGDRATEDHDQAALGIRDVLTGLLTPGPPRTGSRRTSLVAWSTRTLRAALTAQRTLVDFISTTDQGRARTLLQTLDSQWPLSDDERASKPSSVWGRRRAAVNQAIAAKGRSLLPGGGQGLSLERAAELDEHLELMHAAATAPTPRSHRAVRRAPDGLGAAIAARRDRLRAAWARELASRIVTTALSQDAAVISLASPAESEGRLPAHAHKDVLRHVRSLAREHSIRVITVKAPSRTHPITDAPLPLVVAAVPVEQAIRIYRSDPTWRRLAAAAAVNPTAHPLTAQAQKVLASLDAEQRSAEDRRTWVLNTKNLTLHLPHPRGSHLAAVAVYERIGDDSTSQSPSAALREAGGLRLPGLQDRDVVVASHAARKGIRLQMAAGRPCRDDSLLERF</sequence>
<dbReference type="RefSeq" id="WP_141425142.1">
    <property type="nucleotide sequence ID" value="NZ_JASPFB010000029.1"/>
</dbReference>
<name>A0A507ZYQ3_9ACTO</name>
<comment type="caution">
    <text evidence="1">The sequence shown here is derived from an EMBL/GenBank/DDBJ whole genome shotgun (WGS) entry which is preliminary data.</text>
</comment>
<evidence type="ECO:0000313" key="1">
    <source>
        <dbReference type="EMBL" id="TQD41344.1"/>
    </source>
</evidence>
<dbReference type="EMBL" id="VICB01000027">
    <property type="protein sequence ID" value="TQD41344.1"/>
    <property type="molecule type" value="Genomic_DNA"/>
</dbReference>
<evidence type="ECO:0000313" key="2">
    <source>
        <dbReference type="Proteomes" id="UP000319010"/>
    </source>
</evidence>
<reference evidence="1 2" key="1">
    <citation type="submission" date="2019-06" db="EMBL/GenBank/DDBJ databases">
        <title>Draft genome sequence of Actinomyces johnsonii CCUG 34287T.</title>
        <authorList>
            <person name="Salva-Serra F."/>
            <person name="Cardew S."/>
            <person name="Moore E."/>
        </authorList>
    </citation>
    <scope>NUCLEOTIDE SEQUENCE [LARGE SCALE GENOMIC DNA]</scope>
    <source>
        <strain evidence="1 2">CCUG 34287</strain>
    </source>
</reference>
<accession>A0A507ZYQ3</accession>
<gene>
    <name evidence="1" type="ORF">FK256_13780</name>
</gene>